<dbReference type="Gene3D" id="1.10.1330.10">
    <property type="entry name" value="Dockerin domain"/>
    <property type="match status" value="1"/>
</dbReference>
<dbReference type="Gene3D" id="2.60.40.680">
    <property type="match status" value="1"/>
</dbReference>
<dbReference type="InterPro" id="IPR002772">
    <property type="entry name" value="Glyco_hydro_3_C"/>
</dbReference>
<keyword evidence="5 7" id="KW-0378">Hydrolase</keyword>
<dbReference type="Pfam" id="PF00933">
    <property type="entry name" value="Glyco_hydro_3"/>
    <property type="match status" value="1"/>
</dbReference>
<dbReference type="InterPro" id="IPR002102">
    <property type="entry name" value="Cohesin_dom"/>
</dbReference>
<dbReference type="Pfam" id="PF00404">
    <property type="entry name" value="Dockerin_1"/>
    <property type="match status" value="1"/>
</dbReference>
<evidence type="ECO:0000256" key="7">
    <source>
        <dbReference type="RuleBase" id="RU361161"/>
    </source>
</evidence>
<proteinExistence type="inferred from homology"/>
<dbReference type="InterPro" id="IPR018247">
    <property type="entry name" value="EF_Hand_1_Ca_BS"/>
</dbReference>
<dbReference type="InterPro" id="IPR002105">
    <property type="entry name" value="Dockerin_1_rpt"/>
</dbReference>
<dbReference type="InterPro" id="IPR001764">
    <property type="entry name" value="Glyco_hydro_3_N"/>
</dbReference>
<comment type="catalytic activity">
    <reaction evidence="1">
        <text>Hydrolysis of terminal, non-reducing beta-D-glucosyl residues with release of beta-D-glucose.</text>
        <dbReference type="EC" id="3.2.1.21"/>
    </reaction>
</comment>
<dbReference type="InterPro" id="IPR036439">
    <property type="entry name" value="Dockerin_dom_sf"/>
</dbReference>
<dbReference type="Gene3D" id="1.20.1270.90">
    <property type="entry name" value="AF1782-like"/>
    <property type="match status" value="1"/>
</dbReference>
<dbReference type="PANTHER" id="PTHR30620:SF16">
    <property type="entry name" value="LYSOSOMAL BETA GLUCOSIDASE"/>
    <property type="match status" value="1"/>
</dbReference>
<evidence type="ECO:0000256" key="4">
    <source>
        <dbReference type="ARBA" id="ARBA00022729"/>
    </source>
</evidence>
<dbReference type="PROSITE" id="PS51766">
    <property type="entry name" value="DOCKERIN"/>
    <property type="match status" value="1"/>
</dbReference>
<dbReference type="Pfam" id="PF01915">
    <property type="entry name" value="Glyco_hydro_3_C"/>
    <property type="match status" value="1"/>
</dbReference>
<dbReference type="RefSeq" id="WP_341417125.1">
    <property type="nucleotide sequence ID" value="NZ_JBBPCC010000012.1"/>
</dbReference>
<reference evidence="10 11" key="1">
    <citation type="submission" date="2024-04" db="EMBL/GenBank/DDBJ databases">
        <title>draft genome sequnece of Paenibacillus filicis.</title>
        <authorList>
            <person name="Kim D.-U."/>
        </authorList>
    </citation>
    <scope>NUCLEOTIDE SEQUENCE [LARGE SCALE GENOMIC DNA]</scope>
    <source>
        <strain evidence="10 11">KACC14197</strain>
    </source>
</reference>
<dbReference type="Gene3D" id="3.40.50.1700">
    <property type="entry name" value="Glycoside hydrolase family 3 C-terminal domain"/>
    <property type="match status" value="1"/>
</dbReference>
<keyword evidence="4 8" id="KW-0732">Signal</keyword>
<feature type="domain" description="Dockerin" evidence="9">
    <location>
        <begin position="865"/>
        <end position="927"/>
    </location>
</feature>
<dbReference type="InterPro" id="IPR036881">
    <property type="entry name" value="Glyco_hydro_3_C_sf"/>
</dbReference>
<dbReference type="PROSITE" id="PS00775">
    <property type="entry name" value="GLYCOSYL_HYDROL_F3"/>
    <property type="match status" value="1"/>
</dbReference>
<comment type="similarity">
    <text evidence="2 7">Belongs to the glycosyl hydrolase 3 family.</text>
</comment>
<keyword evidence="6 7" id="KW-0326">Glycosidase</keyword>
<dbReference type="EC" id="3.2.1.21" evidence="3"/>
<dbReference type="InterPro" id="IPR008965">
    <property type="entry name" value="CBM2/CBM3_carb-bd_dom_sf"/>
</dbReference>
<feature type="chain" id="PRO_5047142465" description="beta-glucosidase" evidence="8">
    <location>
        <begin position="28"/>
        <end position="927"/>
    </location>
</feature>
<dbReference type="PROSITE" id="PS00018">
    <property type="entry name" value="EF_HAND_1"/>
    <property type="match status" value="2"/>
</dbReference>
<evidence type="ECO:0000313" key="10">
    <source>
        <dbReference type="EMBL" id="MEK8129998.1"/>
    </source>
</evidence>
<feature type="signal peptide" evidence="8">
    <location>
        <begin position="1"/>
        <end position="27"/>
    </location>
</feature>
<dbReference type="GO" id="GO:0016787">
    <property type="term" value="F:hydrolase activity"/>
    <property type="evidence" value="ECO:0007669"/>
    <property type="project" value="UniProtKB-KW"/>
</dbReference>
<dbReference type="Proteomes" id="UP001469365">
    <property type="component" value="Unassembled WGS sequence"/>
</dbReference>
<evidence type="ECO:0000256" key="8">
    <source>
        <dbReference type="SAM" id="SignalP"/>
    </source>
</evidence>
<dbReference type="InterPro" id="IPR051915">
    <property type="entry name" value="Cellulose_Degrad_GH3"/>
</dbReference>
<dbReference type="PRINTS" id="PR00133">
    <property type="entry name" value="GLHYDRLASE3"/>
</dbReference>
<evidence type="ECO:0000256" key="6">
    <source>
        <dbReference type="ARBA" id="ARBA00023295"/>
    </source>
</evidence>
<dbReference type="InterPro" id="IPR016134">
    <property type="entry name" value="Dockerin_dom"/>
</dbReference>
<evidence type="ECO:0000256" key="2">
    <source>
        <dbReference type="ARBA" id="ARBA00005336"/>
    </source>
</evidence>
<dbReference type="InterPro" id="IPR017853">
    <property type="entry name" value="GH"/>
</dbReference>
<dbReference type="Gene3D" id="3.20.20.300">
    <property type="entry name" value="Glycoside hydrolase, family 3, N-terminal domain"/>
    <property type="match status" value="1"/>
</dbReference>
<dbReference type="EMBL" id="JBBPCC010000012">
    <property type="protein sequence ID" value="MEK8129998.1"/>
    <property type="molecule type" value="Genomic_DNA"/>
</dbReference>
<dbReference type="SUPFAM" id="SSF52279">
    <property type="entry name" value="Beta-D-glucan exohydrolase, C-terminal domain"/>
    <property type="match status" value="1"/>
</dbReference>
<evidence type="ECO:0000256" key="5">
    <source>
        <dbReference type="ARBA" id="ARBA00022801"/>
    </source>
</evidence>
<name>A0ABU9DMB5_9BACL</name>
<keyword evidence="11" id="KW-1185">Reference proteome</keyword>
<dbReference type="CDD" id="cd08547">
    <property type="entry name" value="Type_II_cohesin"/>
    <property type="match status" value="1"/>
</dbReference>
<dbReference type="CDD" id="cd14254">
    <property type="entry name" value="Dockerin_II"/>
    <property type="match status" value="1"/>
</dbReference>
<sequence>MKKLTSYLASVLMLSLLPFNVVNVAAADDVPIYKNPNAPVEQRVQDLLGKLTLDEKIGQMVQAERVSLAANDVKTYALGSVLSGGGSVPAGNTAAAWKSMVDNFQNQALATRLGIPIIYGVDAVHGHNNLKDATIFPHNVGLGAANDADLVKRIGSATAAEVRATGVHWTFAPVISAVQNIRWGRTYEGFSEDPQIVSKLGVAAVHGLQGDLGTPGFLKGNKIAANIKHYIGDGLTDNGINEGNITIPVPAGKTLNQAKDEFLAPHLAYYKKAVDEGARTVMITYSGINGVKTHADTYLITDVLKGRFGFTGFVVSDYNAIQRIVIDDQGNNISGAANYKKQIKASVNAGVDLFMLSDKGNTTSSNGAGNGWIGFINNLKSLVQSGEVTNARIDDAVTRILRVKFENGLFEQPLSDSVTNPDSVIYNQEHAALAREAARKSLVLLKNNNVLPLKKDGSQKIVVIGDKANQIGYQLGGWTISWQGGANPNTKGTHILNGIKQVAGPNVTVDWNQTGASGIAGHDIAIAVIGEDPYAEGNGDRQGNNLTYGTGGGASSDASIVANLKAAKEANPNLKVVIILVSGRPLVITNDLPNWDAVVEAWLPGSEGAGVADVVFGDYDFQGKLPYTWPRTFEEINAKDKSNPLFPLGYGLTYADTKSGAVLSGAKDVTPGQEFDLTYKINNVSGQTYAQDVTVSYNPEHLDYVSATPAKSGSQIVDKKESNGKVRFILANVGTNHDTSGDWLTLKFRAKSAQSVNTAVQVSGVLIADAKGVETELSGASHSIHIQAVDKTALSSLIASAQGKYDAAVEGTRPGQYPAAAKAALQTAINAAKTVLNNTAATQAEVEKAVTDLNQAVQTFTSSVNPSVPGDTSGDGNVSIGDLGIVAAAYGKTSADPDWDKYKIADVNNDGKVDILDLAIVANAILK</sequence>
<evidence type="ECO:0000256" key="3">
    <source>
        <dbReference type="ARBA" id="ARBA00012744"/>
    </source>
</evidence>
<dbReference type="SUPFAM" id="SSF49384">
    <property type="entry name" value="Carbohydrate-binding domain"/>
    <property type="match status" value="1"/>
</dbReference>
<dbReference type="InterPro" id="IPR036962">
    <property type="entry name" value="Glyco_hydro_3_N_sf"/>
</dbReference>
<organism evidence="10 11">
    <name type="scientific">Paenibacillus filicis</name>
    <dbReference type="NCBI Taxonomy" id="669464"/>
    <lineage>
        <taxon>Bacteria</taxon>
        <taxon>Bacillati</taxon>
        <taxon>Bacillota</taxon>
        <taxon>Bacilli</taxon>
        <taxon>Bacillales</taxon>
        <taxon>Paenibacillaceae</taxon>
        <taxon>Paenibacillus</taxon>
    </lineage>
</organism>
<evidence type="ECO:0000259" key="9">
    <source>
        <dbReference type="PROSITE" id="PS51766"/>
    </source>
</evidence>
<dbReference type="Pfam" id="PF07554">
    <property type="entry name" value="FIVAR"/>
    <property type="match status" value="1"/>
</dbReference>
<dbReference type="SUPFAM" id="SSF51445">
    <property type="entry name" value="(Trans)glycosidases"/>
    <property type="match status" value="1"/>
</dbReference>
<evidence type="ECO:0000313" key="11">
    <source>
        <dbReference type="Proteomes" id="UP001469365"/>
    </source>
</evidence>
<dbReference type="PANTHER" id="PTHR30620">
    <property type="entry name" value="PERIPLASMIC BETA-GLUCOSIDASE-RELATED"/>
    <property type="match status" value="1"/>
</dbReference>
<dbReference type="Pfam" id="PF00963">
    <property type="entry name" value="Cohesin"/>
    <property type="match status" value="1"/>
</dbReference>
<dbReference type="SUPFAM" id="SSF63446">
    <property type="entry name" value="Type I dockerin domain"/>
    <property type="match status" value="1"/>
</dbReference>
<gene>
    <name evidence="10" type="ORF">WMW72_19010</name>
</gene>
<protein>
    <recommendedName>
        <fullName evidence="3">beta-glucosidase</fullName>
        <ecNumber evidence="3">3.2.1.21</ecNumber>
    </recommendedName>
</protein>
<accession>A0ABU9DMB5</accession>
<evidence type="ECO:0000256" key="1">
    <source>
        <dbReference type="ARBA" id="ARBA00000448"/>
    </source>
</evidence>
<dbReference type="InterPro" id="IPR019800">
    <property type="entry name" value="Glyco_hydro_3_AS"/>
</dbReference>
<comment type="caution">
    <text evidence="10">The sequence shown here is derived from an EMBL/GenBank/DDBJ whole genome shotgun (WGS) entry which is preliminary data.</text>
</comment>